<protein>
    <submittedName>
        <fullName evidence="2">Uncharacterized protein</fullName>
    </submittedName>
</protein>
<gene>
    <name evidence="2" type="ORF">LCGC14_0651530</name>
</gene>
<feature type="compositionally biased region" description="Low complexity" evidence="1">
    <location>
        <begin position="185"/>
        <end position="195"/>
    </location>
</feature>
<feature type="compositionally biased region" description="Acidic residues" evidence="1">
    <location>
        <begin position="169"/>
        <end position="184"/>
    </location>
</feature>
<proteinExistence type="predicted"/>
<sequence>MATEQENNKFWTPQFRASFTEFVFSPKREDGKVPKFGLTLLFPKWEKEPMKFIAMRNAAETALVDRFGKKLVKKKGALKRPFLDGDEKSWDGYEDHWYVRVTSKFPPKIICRDGVTPILDETGFYAGCYAHATVNTFCYDIDGNKGVSFGIQNIQFIKDGEPFTGGTSAEEDFDALPELDEEDGAATGDDAPFDD</sequence>
<dbReference type="Pfam" id="PF10991">
    <property type="entry name" value="Enc34_ssDNA-bd"/>
    <property type="match status" value="1"/>
</dbReference>
<accession>A0A0F9THU1</accession>
<organism evidence="2">
    <name type="scientific">marine sediment metagenome</name>
    <dbReference type="NCBI Taxonomy" id="412755"/>
    <lineage>
        <taxon>unclassified sequences</taxon>
        <taxon>metagenomes</taxon>
        <taxon>ecological metagenomes</taxon>
    </lineage>
</organism>
<evidence type="ECO:0000313" key="2">
    <source>
        <dbReference type="EMBL" id="KKN48566.1"/>
    </source>
</evidence>
<dbReference type="Gene3D" id="2.40.50.140">
    <property type="entry name" value="Nucleic acid-binding proteins"/>
    <property type="match status" value="1"/>
</dbReference>
<reference evidence="2" key="1">
    <citation type="journal article" date="2015" name="Nature">
        <title>Complex archaea that bridge the gap between prokaryotes and eukaryotes.</title>
        <authorList>
            <person name="Spang A."/>
            <person name="Saw J.H."/>
            <person name="Jorgensen S.L."/>
            <person name="Zaremba-Niedzwiedzka K."/>
            <person name="Martijn J."/>
            <person name="Lind A.E."/>
            <person name="van Eijk R."/>
            <person name="Schleper C."/>
            <person name="Guy L."/>
            <person name="Ettema T.J."/>
        </authorList>
    </citation>
    <scope>NUCLEOTIDE SEQUENCE</scope>
</reference>
<dbReference type="AlphaFoldDB" id="A0A0F9THU1"/>
<comment type="caution">
    <text evidence="2">The sequence shown here is derived from an EMBL/GenBank/DDBJ whole genome shotgun (WGS) entry which is preliminary data.</text>
</comment>
<dbReference type="InterPro" id="IPR022595">
    <property type="entry name" value="Enc34_ssDNA-bd"/>
</dbReference>
<dbReference type="EMBL" id="LAZR01001215">
    <property type="protein sequence ID" value="KKN48566.1"/>
    <property type="molecule type" value="Genomic_DNA"/>
</dbReference>
<feature type="region of interest" description="Disordered" evidence="1">
    <location>
        <begin position="164"/>
        <end position="195"/>
    </location>
</feature>
<dbReference type="SUPFAM" id="SSF50249">
    <property type="entry name" value="Nucleic acid-binding proteins"/>
    <property type="match status" value="1"/>
</dbReference>
<name>A0A0F9THU1_9ZZZZ</name>
<evidence type="ECO:0000256" key="1">
    <source>
        <dbReference type="SAM" id="MobiDB-lite"/>
    </source>
</evidence>
<dbReference type="InterPro" id="IPR012340">
    <property type="entry name" value="NA-bd_OB-fold"/>
</dbReference>